<proteinExistence type="predicted"/>
<keyword evidence="3" id="KW-0808">Transferase</keyword>
<gene>
    <name evidence="5" type="ORF">S03H2_58176</name>
</gene>
<accession>X1IYS2</accession>
<dbReference type="GO" id="GO:0008175">
    <property type="term" value="F:tRNA methyltransferase activity"/>
    <property type="evidence" value="ECO:0007669"/>
    <property type="project" value="InterPro"/>
</dbReference>
<dbReference type="SUPFAM" id="SSF75217">
    <property type="entry name" value="alpha/beta knot"/>
    <property type="match status" value="1"/>
</dbReference>
<keyword evidence="2" id="KW-0489">Methyltransferase</keyword>
<reference evidence="5" key="1">
    <citation type="journal article" date="2014" name="Front. Microbiol.">
        <title>High frequency of phylogenetically diverse reductive dehalogenase-homologous genes in deep subseafloor sedimentary metagenomes.</title>
        <authorList>
            <person name="Kawai M."/>
            <person name="Futagami T."/>
            <person name="Toyoda A."/>
            <person name="Takaki Y."/>
            <person name="Nishi S."/>
            <person name="Hori S."/>
            <person name="Arai W."/>
            <person name="Tsubouchi T."/>
            <person name="Morono Y."/>
            <person name="Uchiyama I."/>
            <person name="Ito T."/>
            <person name="Fujiyama A."/>
            <person name="Inagaki F."/>
            <person name="Takami H."/>
        </authorList>
    </citation>
    <scope>NUCLEOTIDE SEQUENCE</scope>
    <source>
        <strain evidence="5">Expedition CK06-06</strain>
    </source>
</reference>
<evidence type="ECO:0000313" key="5">
    <source>
        <dbReference type="EMBL" id="GAH86872.1"/>
    </source>
</evidence>
<sequence>MTIIFFIKSSTVDISKYTIKDIPGSSGRLDVISRCVLAAILGKGNFEKDIQIHLFLDRYGTFIFDPENLDFDIFPKNEILFTDYFVANP</sequence>
<evidence type="ECO:0000256" key="4">
    <source>
        <dbReference type="ARBA" id="ARBA00022691"/>
    </source>
</evidence>
<protein>
    <submittedName>
        <fullName evidence="5">Uncharacterized protein</fullName>
    </submittedName>
</protein>
<organism evidence="5">
    <name type="scientific">marine sediment metagenome</name>
    <dbReference type="NCBI Taxonomy" id="412755"/>
    <lineage>
        <taxon>unclassified sequences</taxon>
        <taxon>metagenomes</taxon>
        <taxon>ecological metagenomes</taxon>
    </lineage>
</organism>
<dbReference type="Gene3D" id="3.40.1280.10">
    <property type="match status" value="1"/>
</dbReference>
<keyword evidence="1" id="KW-0963">Cytoplasm</keyword>
<evidence type="ECO:0000256" key="3">
    <source>
        <dbReference type="ARBA" id="ARBA00022679"/>
    </source>
</evidence>
<dbReference type="EMBL" id="BARU01037318">
    <property type="protein sequence ID" value="GAH86872.1"/>
    <property type="molecule type" value="Genomic_DNA"/>
</dbReference>
<dbReference type="InterPro" id="IPR029026">
    <property type="entry name" value="tRNA_m1G_MTases_N"/>
</dbReference>
<comment type="caution">
    <text evidence="5">The sequence shown here is derived from an EMBL/GenBank/DDBJ whole genome shotgun (WGS) entry which is preliminary data.</text>
</comment>
<dbReference type="GO" id="GO:0032259">
    <property type="term" value="P:methylation"/>
    <property type="evidence" value="ECO:0007669"/>
    <property type="project" value="UniProtKB-KW"/>
</dbReference>
<evidence type="ECO:0000256" key="2">
    <source>
        <dbReference type="ARBA" id="ARBA00022603"/>
    </source>
</evidence>
<name>X1IYS2_9ZZZZ</name>
<dbReference type="Pfam" id="PF04013">
    <property type="entry name" value="Methyltrn_RNA_2"/>
    <property type="match status" value="1"/>
</dbReference>
<dbReference type="InterPro" id="IPR029028">
    <property type="entry name" value="Alpha/beta_knot_MTases"/>
</dbReference>
<evidence type="ECO:0000256" key="1">
    <source>
        <dbReference type="ARBA" id="ARBA00022490"/>
    </source>
</evidence>
<dbReference type="AlphaFoldDB" id="X1IYS2"/>
<dbReference type="InterPro" id="IPR007158">
    <property type="entry name" value="TrmY"/>
</dbReference>
<keyword evidence="4" id="KW-0949">S-adenosyl-L-methionine</keyword>